<reference evidence="11" key="1">
    <citation type="journal article" date="2022" name="Arch. Microbiol.">
        <title>Microbulbifer okhotskensis sp. nov., isolated from a deep bottom sediment of the Okhotsk Sea.</title>
        <authorList>
            <person name="Romanenko L."/>
            <person name="Kurilenko V."/>
            <person name="Otstavnykh N."/>
            <person name="Velansky P."/>
            <person name="Isaeva M."/>
            <person name="Mikhailov V."/>
        </authorList>
    </citation>
    <scope>NUCLEOTIDE SEQUENCE</scope>
    <source>
        <strain evidence="11">OS29</strain>
    </source>
</reference>
<keyword evidence="6" id="KW-0223">Dioxygenase</keyword>
<dbReference type="GO" id="GO:0005506">
    <property type="term" value="F:iron ion binding"/>
    <property type="evidence" value="ECO:0007669"/>
    <property type="project" value="UniProtKB-ARBA"/>
</dbReference>
<dbReference type="EC" id="1.14.11.55" evidence="10"/>
<dbReference type="PANTHER" id="PTHR20883">
    <property type="entry name" value="PHYTANOYL-COA DIOXYGENASE DOMAIN CONTAINING 1"/>
    <property type="match status" value="1"/>
</dbReference>
<evidence type="ECO:0000256" key="6">
    <source>
        <dbReference type="ARBA" id="ARBA00022964"/>
    </source>
</evidence>
<evidence type="ECO:0000256" key="3">
    <source>
        <dbReference type="ARBA" id="ARBA00007851"/>
    </source>
</evidence>
<comment type="caution">
    <text evidence="11">The sequence shown here is derived from an EMBL/GenBank/DDBJ whole genome shotgun (WGS) entry which is preliminary data.</text>
</comment>
<comment type="subunit">
    <text evidence="4">Homodimer.</text>
</comment>
<keyword evidence="7 11" id="KW-0560">Oxidoreductase</keyword>
<keyword evidence="12" id="KW-1185">Reference proteome</keyword>
<evidence type="ECO:0000256" key="8">
    <source>
        <dbReference type="ARBA" id="ARBA00023004"/>
    </source>
</evidence>
<dbReference type="Proteomes" id="UP001139028">
    <property type="component" value="Unassembled WGS sequence"/>
</dbReference>
<dbReference type="Pfam" id="PF05721">
    <property type="entry name" value="PhyH"/>
    <property type="match status" value="1"/>
</dbReference>
<proteinExistence type="inferred from homology"/>
<gene>
    <name evidence="11" type="primary">thpD</name>
    <name evidence="11" type="ORF">MO867_12090</name>
</gene>
<dbReference type="GO" id="GO:0016706">
    <property type="term" value="F:2-oxoglutarate-dependent dioxygenase activity"/>
    <property type="evidence" value="ECO:0007669"/>
    <property type="project" value="InterPro"/>
</dbReference>
<sequence>MKPLPKSQHPARNDLYPSRKWGVAGQVRLRKDPVIYEGSNAPPSLELTQMDTYKKQGFIVLDDLFSEQEVHLFKSELDALKQSKSICKSGEVITEPDSNEVRSVFRIHENSRLFSKLSRDKRLSSIARYILGDKVYIHQSRANYKPGFRGKDFYWHSDFETWHVEDGMPRMRALSVSITLTENHHYNGPLMLIPKSHHHFIACDGETPKGHYLRSLKKQELGVPSDNHLRALVSRGGISAITSKPGSIVMFDCNVMHGSSSNISPYPRSNLFFVFNALSNKVEDPFCNLPPRPEYICTRRAISGI</sequence>
<evidence type="ECO:0000256" key="5">
    <source>
        <dbReference type="ARBA" id="ARBA00022723"/>
    </source>
</evidence>
<evidence type="ECO:0000313" key="11">
    <source>
        <dbReference type="EMBL" id="MCO1335074.1"/>
    </source>
</evidence>
<evidence type="ECO:0000256" key="7">
    <source>
        <dbReference type="ARBA" id="ARBA00023002"/>
    </source>
</evidence>
<comment type="similarity">
    <text evidence="3">Belongs to the PhyH family. EctD subfamily.</text>
</comment>
<protein>
    <recommendedName>
        <fullName evidence="10">Ectoine hydroxylase</fullName>
        <ecNumber evidence="10">1.14.11.55</ecNumber>
    </recommendedName>
</protein>
<dbReference type="RefSeq" id="WP_252467499.1">
    <property type="nucleotide sequence ID" value="NZ_JALBWM010000048.1"/>
</dbReference>
<comment type="catalytic activity">
    <reaction evidence="9">
        <text>L-ectoine + 2-oxoglutarate + O2 = 5-hydroxyectoine + succinate + CO2</text>
        <dbReference type="Rhea" id="RHEA:45740"/>
        <dbReference type="ChEBI" id="CHEBI:15379"/>
        <dbReference type="ChEBI" id="CHEBI:16526"/>
        <dbReference type="ChEBI" id="CHEBI:16810"/>
        <dbReference type="ChEBI" id="CHEBI:30031"/>
        <dbReference type="ChEBI" id="CHEBI:58515"/>
        <dbReference type="ChEBI" id="CHEBI:85413"/>
        <dbReference type="EC" id="1.14.11.55"/>
    </reaction>
</comment>
<name>A0A9X2EMN7_9GAMM</name>
<dbReference type="EMBL" id="JALBWM010000048">
    <property type="protein sequence ID" value="MCO1335074.1"/>
    <property type="molecule type" value="Genomic_DNA"/>
</dbReference>
<dbReference type="InterPro" id="IPR012774">
    <property type="entry name" value="EctD"/>
</dbReference>
<comment type="cofactor">
    <cofactor evidence="1">
        <name>Fe(2+)</name>
        <dbReference type="ChEBI" id="CHEBI:29033"/>
    </cofactor>
</comment>
<dbReference type="NCBIfam" id="TIGR02408">
    <property type="entry name" value="ectoine_ThpD"/>
    <property type="match status" value="1"/>
</dbReference>
<dbReference type="InterPro" id="IPR008775">
    <property type="entry name" value="Phytyl_CoA_dOase-like"/>
</dbReference>
<keyword evidence="5" id="KW-0479">Metal-binding</keyword>
<evidence type="ECO:0000256" key="2">
    <source>
        <dbReference type="ARBA" id="ARBA00004063"/>
    </source>
</evidence>
<evidence type="ECO:0000256" key="9">
    <source>
        <dbReference type="ARBA" id="ARBA00049228"/>
    </source>
</evidence>
<evidence type="ECO:0000313" key="12">
    <source>
        <dbReference type="Proteomes" id="UP001139028"/>
    </source>
</evidence>
<dbReference type="PANTHER" id="PTHR20883:SF48">
    <property type="entry name" value="ECTOINE DIOXYGENASE"/>
    <property type="match status" value="1"/>
</dbReference>
<organism evidence="11 12">
    <name type="scientific">Microbulbifer okhotskensis</name>
    <dbReference type="NCBI Taxonomy" id="2926617"/>
    <lineage>
        <taxon>Bacteria</taxon>
        <taxon>Pseudomonadati</taxon>
        <taxon>Pseudomonadota</taxon>
        <taxon>Gammaproteobacteria</taxon>
        <taxon>Cellvibrionales</taxon>
        <taxon>Microbulbiferaceae</taxon>
        <taxon>Microbulbifer</taxon>
    </lineage>
</organism>
<dbReference type="AlphaFoldDB" id="A0A9X2EMN7"/>
<evidence type="ECO:0000256" key="4">
    <source>
        <dbReference type="ARBA" id="ARBA00011738"/>
    </source>
</evidence>
<accession>A0A9X2EMN7</accession>
<keyword evidence="8" id="KW-0408">Iron</keyword>
<evidence type="ECO:0000256" key="1">
    <source>
        <dbReference type="ARBA" id="ARBA00001954"/>
    </source>
</evidence>
<dbReference type="Gene3D" id="2.60.120.620">
    <property type="entry name" value="q2cbj1_9rhob like domain"/>
    <property type="match status" value="1"/>
</dbReference>
<evidence type="ECO:0000256" key="10">
    <source>
        <dbReference type="NCBIfam" id="TIGR02408"/>
    </source>
</evidence>
<dbReference type="SUPFAM" id="SSF51197">
    <property type="entry name" value="Clavaminate synthase-like"/>
    <property type="match status" value="1"/>
</dbReference>
<comment type="function">
    <text evidence="2">Involved in the biosynthesis of 5-hydroxyectoine, called compatible solute, which helps organisms to survive extreme osmotic stress by acting as a highly soluble organic osmolyte. Catalyzes the 2-oxoglutarate-dependent selective hydroxylation of L-ectoine to yield (4S,5S)-5-hydroxyectoine.</text>
</comment>